<evidence type="ECO:0000256" key="5">
    <source>
        <dbReference type="SAM" id="Phobius"/>
    </source>
</evidence>
<dbReference type="InterPro" id="IPR037185">
    <property type="entry name" value="EmrE-like"/>
</dbReference>
<evidence type="ECO:0000259" key="6">
    <source>
        <dbReference type="Pfam" id="PF00892"/>
    </source>
</evidence>
<protein>
    <submittedName>
        <fullName evidence="7">O-acetylserine/cysteine efflux transporter</fullName>
    </submittedName>
</protein>
<proteinExistence type="predicted"/>
<comment type="caution">
    <text evidence="7">The sequence shown here is derived from an EMBL/GenBank/DDBJ whole genome shotgun (WGS) entry which is preliminary data.</text>
</comment>
<dbReference type="PANTHER" id="PTHR32322:SF9">
    <property type="entry name" value="AMINO-ACID METABOLITE EFFLUX PUMP-RELATED"/>
    <property type="match status" value="1"/>
</dbReference>
<organism evidence="7 8">
    <name type="scientific">Cocleimonas flava</name>
    <dbReference type="NCBI Taxonomy" id="634765"/>
    <lineage>
        <taxon>Bacteria</taxon>
        <taxon>Pseudomonadati</taxon>
        <taxon>Pseudomonadota</taxon>
        <taxon>Gammaproteobacteria</taxon>
        <taxon>Thiotrichales</taxon>
        <taxon>Thiotrichaceae</taxon>
        <taxon>Cocleimonas</taxon>
    </lineage>
</organism>
<feature type="transmembrane region" description="Helical" evidence="5">
    <location>
        <begin position="58"/>
        <end position="80"/>
    </location>
</feature>
<keyword evidence="3 5" id="KW-1133">Transmembrane helix</keyword>
<dbReference type="Pfam" id="PF00892">
    <property type="entry name" value="EamA"/>
    <property type="match status" value="2"/>
</dbReference>
<keyword evidence="8" id="KW-1185">Reference proteome</keyword>
<dbReference type="InterPro" id="IPR050638">
    <property type="entry name" value="AA-Vitamin_Transporters"/>
</dbReference>
<dbReference type="GO" id="GO:0016020">
    <property type="term" value="C:membrane"/>
    <property type="evidence" value="ECO:0007669"/>
    <property type="project" value="UniProtKB-SubCell"/>
</dbReference>
<reference evidence="7 8" key="1">
    <citation type="submission" date="2019-03" db="EMBL/GenBank/DDBJ databases">
        <title>Genomic Encyclopedia of Type Strains, Phase IV (KMG-IV): sequencing the most valuable type-strain genomes for metagenomic binning, comparative biology and taxonomic classification.</title>
        <authorList>
            <person name="Goeker M."/>
        </authorList>
    </citation>
    <scope>NUCLEOTIDE SEQUENCE [LARGE SCALE GENOMIC DNA]</scope>
    <source>
        <strain evidence="7 8">DSM 24830</strain>
    </source>
</reference>
<feature type="transmembrane region" description="Helical" evidence="5">
    <location>
        <begin position="167"/>
        <end position="188"/>
    </location>
</feature>
<gene>
    <name evidence="7" type="ORF">EV695_2026</name>
</gene>
<sequence>MTKRDIFISLALMCLWGFNFSAIKLGAMQTDPILLTALRFTFAVFPAIFFVRRPPEAIRYLIAYGIVFGLGVWGMMVWSINLGVSAGMAGLLMNMSIIPSLAIGYFLLKEHLTPYKILGAALAIAGLLASITITDGSVPLKALPLTLIAALSWSLMSFVVKQSKTKHVFAFSVWGMFFALFPLVLFVFIFNGTQPFIDLPSQLNSEVWFSILFQAYPTTLLGYWVWNRLTIKYPLSTMAPFTLLTPIFGLIGSIIFFHEDVSVLKLLAFALILSGLAISQWRPKKVEITSAKLKSECK</sequence>
<name>A0A4R1F011_9GAMM</name>
<dbReference type="AlphaFoldDB" id="A0A4R1F011"/>
<feature type="domain" description="EamA" evidence="6">
    <location>
        <begin position="142"/>
        <end position="278"/>
    </location>
</feature>
<comment type="subcellular location">
    <subcellularLocation>
        <location evidence="1">Membrane</location>
        <topology evidence="1">Multi-pass membrane protein</topology>
    </subcellularLocation>
</comment>
<evidence type="ECO:0000256" key="2">
    <source>
        <dbReference type="ARBA" id="ARBA00022692"/>
    </source>
</evidence>
<accession>A0A4R1F011</accession>
<evidence type="ECO:0000256" key="4">
    <source>
        <dbReference type="ARBA" id="ARBA00023136"/>
    </source>
</evidence>
<feature type="transmembrane region" description="Helical" evidence="5">
    <location>
        <begin position="263"/>
        <end position="281"/>
    </location>
</feature>
<feature type="domain" description="EamA" evidence="6">
    <location>
        <begin position="6"/>
        <end position="129"/>
    </location>
</feature>
<feature type="transmembrane region" description="Helical" evidence="5">
    <location>
        <begin position="140"/>
        <end position="160"/>
    </location>
</feature>
<feature type="transmembrane region" description="Helical" evidence="5">
    <location>
        <begin position="115"/>
        <end position="134"/>
    </location>
</feature>
<evidence type="ECO:0000313" key="8">
    <source>
        <dbReference type="Proteomes" id="UP000294887"/>
    </source>
</evidence>
<feature type="transmembrane region" description="Helical" evidence="5">
    <location>
        <begin position="208"/>
        <end position="226"/>
    </location>
</feature>
<evidence type="ECO:0000256" key="1">
    <source>
        <dbReference type="ARBA" id="ARBA00004141"/>
    </source>
</evidence>
<evidence type="ECO:0000313" key="7">
    <source>
        <dbReference type="EMBL" id="TCJ87516.1"/>
    </source>
</evidence>
<dbReference type="InterPro" id="IPR000620">
    <property type="entry name" value="EamA_dom"/>
</dbReference>
<feature type="transmembrane region" description="Helical" evidence="5">
    <location>
        <begin position="238"/>
        <end position="257"/>
    </location>
</feature>
<feature type="transmembrane region" description="Helical" evidence="5">
    <location>
        <begin position="86"/>
        <end position="108"/>
    </location>
</feature>
<dbReference type="RefSeq" id="WP_131905785.1">
    <property type="nucleotide sequence ID" value="NZ_BAAAFU010000004.1"/>
</dbReference>
<feature type="transmembrane region" description="Helical" evidence="5">
    <location>
        <begin position="32"/>
        <end position="51"/>
    </location>
</feature>
<dbReference type="PANTHER" id="PTHR32322">
    <property type="entry name" value="INNER MEMBRANE TRANSPORTER"/>
    <property type="match status" value="1"/>
</dbReference>
<keyword evidence="2 5" id="KW-0812">Transmembrane</keyword>
<dbReference type="Proteomes" id="UP000294887">
    <property type="component" value="Unassembled WGS sequence"/>
</dbReference>
<dbReference type="EMBL" id="SMFQ01000003">
    <property type="protein sequence ID" value="TCJ87516.1"/>
    <property type="molecule type" value="Genomic_DNA"/>
</dbReference>
<dbReference type="OrthoDB" id="7158585at2"/>
<dbReference type="SUPFAM" id="SSF103481">
    <property type="entry name" value="Multidrug resistance efflux transporter EmrE"/>
    <property type="match status" value="2"/>
</dbReference>
<evidence type="ECO:0000256" key="3">
    <source>
        <dbReference type="ARBA" id="ARBA00022989"/>
    </source>
</evidence>
<keyword evidence="4 5" id="KW-0472">Membrane</keyword>